<dbReference type="OrthoDB" id="7366511at2"/>
<keyword evidence="2" id="KW-1185">Reference proteome</keyword>
<reference evidence="1 2" key="1">
    <citation type="submission" date="2018-05" db="EMBL/GenBank/DDBJ databases">
        <title>The draft genome of strain NS-104.</title>
        <authorList>
            <person name="Hang P."/>
            <person name="Jiang J."/>
        </authorList>
    </citation>
    <scope>NUCLEOTIDE SEQUENCE [LARGE SCALE GENOMIC DNA]</scope>
    <source>
        <strain evidence="1 2">NS-104</strain>
    </source>
</reference>
<sequence length="60" mass="6711">MTDTPKNIVARGTPEYAAAEAAFTEYFVRNYPGPDTIIFDPRWHAPKLFAAAVQAVREAR</sequence>
<gene>
    <name evidence="1" type="ORF">DEM27_19875</name>
</gene>
<dbReference type="Proteomes" id="UP000245252">
    <property type="component" value="Unassembled WGS sequence"/>
</dbReference>
<organism evidence="1 2">
    <name type="scientific">Metarhizobium album</name>
    <dbReference type="NCBI Taxonomy" id="2182425"/>
    <lineage>
        <taxon>Bacteria</taxon>
        <taxon>Pseudomonadati</taxon>
        <taxon>Pseudomonadota</taxon>
        <taxon>Alphaproteobacteria</taxon>
        <taxon>Hyphomicrobiales</taxon>
        <taxon>Rhizobiaceae</taxon>
        <taxon>Metarhizobium</taxon>
    </lineage>
</organism>
<evidence type="ECO:0000313" key="1">
    <source>
        <dbReference type="EMBL" id="PWE54375.1"/>
    </source>
</evidence>
<name>A0A2U2DM41_9HYPH</name>
<accession>A0A2U2DM41</accession>
<comment type="caution">
    <text evidence="1">The sequence shown here is derived from an EMBL/GenBank/DDBJ whole genome shotgun (WGS) entry which is preliminary data.</text>
</comment>
<evidence type="ECO:0000313" key="2">
    <source>
        <dbReference type="Proteomes" id="UP000245252"/>
    </source>
</evidence>
<dbReference type="RefSeq" id="WP_109460005.1">
    <property type="nucleotide sequence ID" value="NZ_QFBC01000010.1"/>
</dbReference>
<dbReference type="AlphaFoldDB" id="A0A2U2DM41"/>
<protein>
    <submittedName>
        <fullName evidence="1">Uncharacterized protein</fullName>
    </submittedName>
</protein>
<proteinExistence type="predicted"/>
<dbReference type="EMBL" id="QFBC01000010">
    <property type="protein sequence ID" value="PWE54375.1"/>
    <property type="molecule type" value="Genomic_DNA"/>
</dbReference>